<evidence type="ECO:0000313" key="2">
    <source>
        <dbReference type="Proteomes" id="UP000293433"/>
    </source>
</evidence>
<proteinExistence type="predicted"/>
<dbReference type="InterPro" id="IPR025455">
    <property type="entry name" value="DUF4276"/>
</dbReference>
<dbReference type="RefSeq" id="WP_130482181.1">
    <property type="nucleotide sequence ID" value="NZ_SGWV01000009.1"/>
</dbReference>
<name>A0A4Q7LJT3_9BURK</name>
<dbReference type="OrthoDB" id="283783at2"/>
<sequence length="192" mass="21585">MTELVFLLEERSAQALLESLLPRVLPPGLPFRLIPFEGKQDLEKQLTRRIRGYANPRARFIVLRDQDSAPDCKAVKQRLLALCDLADRRPDCLVRIACRELETMYLADLAAVDKALGTDKLARQQGGRKFRSPDLLESPSQELRRLTAHRYEKVAGSRAIGLHLNLDNGRSPSFHHLVSGIRHMAAACLEGP</sequence>
<reference evidence="1 2" key="1">
    <citation type="submission" date="2019-02" db="EMBL/GenBank/DDBJ databases">
        <title>Genomic Encyclopedia of Type Strains, Phase IV (KMG-IV): sequencing the most valuable type-strain genomes for metagenomic binning, comparative biology and taxonomic classification.</title>
        <authorList>
            <person name="Goeker M."/>
        </authorList>
    </citation>
    <scope>NUCLEOTIDE SEQUENCE [LARGE SCALE GENOMIC DNA]</scope>
    <source>
        <strain evidence="1 2">DSM 10617</strain>
    </source>
</reference>
<dbReference type="EMBL" id="SGWV01000009">
    <property type="protein sequence ID" value="RZS54866.1"/>
    <property type="molecule type" value="Genomic_DNA"/>
</dbReference>
<accession>A0A4Q7LJT3</accession>
<evidence type="ECO:0000313" key="1">
    <source>
        <dbReference type="EMBL" id="RZS54866.1"/>
    </source>
</evidence>
<dbReference type="Pfam" id="PF14103">
    <property type="entry name" value="DUF4276"/>
    <property type="match status" value="1"/>
</dbReference>
<dbReference type="AlphaFoldDB" id="A0A4Q7LJT3"/>
<keyword evidence="2" id="KW-1185">Reference proteome</keyword>
<dbReference type="Proteomes" id="UP000293433">
    <property type="component" value="Unassembled WGS sequence"/>
</dbReference>
<gene>
    <name evidence="1" type="ORF">EV685_2351</name>
</gene>
<comment type="caution">
    <text evidence="1">The sequence shown here is derived from an EMBL/GenBank/DDBJ whole genome shotgun (WGS) entry which is preliminary data.</text>
</comment>
<protein>
    <submittedName>
        <fullName evidence="1">Uncharacterized protein DUF4276</fullName>
    </submittedName>
</protein>
<organism evidence="1 2">
    <name type="scientific">Sphaerotilus mobilis</name>
    <dbReference type="NCBI Taxonomy" id="47994"/>
    <lineage>
        <taxon>Bacteria</taxon>
        <taxon>Pseudomonadati</taxon>
        <taxon>Pseudomonadota</taxon>
        <taxon>Betaproteobacteria</taxon>
        <taxon>Burkholderiales</taxon>
        <taxon>Sphaerotilaceae</taxon>
        <taxon>Sphaerotilus</taxon>
    </lineage>
</organism>